<keyword evidence="3" id="KW-1185">Reference proteome</keyword>
<protein>
    <submittedName>
        <fullName evidence="2">Putative ribonucleotide reductase</fullName>
    </submittedName>
</protein>
<dbReference type="Gene3D" id="3.40.30.10">
    <property type="entry name" value="Glutaredoxin"/>
    <property type="match status" value="1"/>
</dbReference>
<evidence type="ECO:0000259" key="1">
    <source>
        <dbReference type="Pfam" id="PF00462"/>
    </source>
</evidence>
<dbReference type="PROSITE" id="PS51354">
    <property type="entry name" value="GLUTAREDOXIN_2"/>
    <property type="match status" value="1"/>
</dbReference>
<dbReference type="Pfam" id="PF00462">
    <property type="entry name" value="Glutaredoxin"/>
    <property type="match status" value="1"/>
</dbReference>
<proteinExistence type="predicted"/>
<name>A0A288TZR9_9CAUD</name>
<evidence type="ECO:0000313" key="3">
    <source>
        <dbReference type="Proteomes" id="UP000224269"/>
    </source>
</evidence>
<dbReference type="SUPFAM" id="SSF52833">
    <property type="entry name" value="Thioredoxin-like"/>
    <property type="match status" value="1"/>
</dbReference>
<accession>A0A288TZR9</accession>
<dbReference type="InterPro" id="IPR002109">
    <property type="entry name" value="Glutaredoxin"/>
</dbReference>
<organism evidence="2 3">
    <name type="scientific">Enterococcus phage EFP01</name>
    <dbReference type="NCBI Taxonomy" id="1926594"/>
    <lineage>
        <taxon>Viruses</taxon>
        <taxon>Duplodnaviria</taxon>
        <taxon>Heunggongvirae</taxon>
        <taxon>Uroviricota</taxon>
        <taxon>Caudoviricetes</taxon>
        <taxon>Herelleviridae</taxon>
        <taxon>Brockvirinae</taxon>
        <taxon>Schiekvirus</taxon>
        <taxon>Schiekvirus EFP01</taxon>
    </lineage>
</organism>
<dbReference type="InterPro" id="IPR036249">
    <property type="entry name" value="Thioredoxin-like_sf"/>
</dbReference>
<dbReference type="CDD" id="cd02976">
    <property type="entry name" value="NrdH"/>
    <property type="match status" value="1"/>
</dbReference>
<gene>
    <name evidence="2" type="ORF">EFP01_128</name>
</gene>
<feature type="domain" description="Glutaredoxin" evidence="1">
    <location>
        <begin position="4"/>
        <end position="53"/>
    </location>
</feature>
<reference evidence="3" key="1">
    <citation type="submission" date="2016-12" db="EMBL/GenBank/DDBJ databases">
        <authorList>
            <person name="Lee J.-H."/>
            <person name="Kim Y.-T."/>
            <person name="Kim J.-H."/>
            <person name="Ryu S.-R."/>
        </authorList>
    </citation>
    <scope>NUCLEOTIDE SEQUENCE [LARGE SCALE GENOMIC DNA]</scope>
</reference>
<evidence type="ECO:0000313" key="2">
    <source>
        <dbReference type="EMBL" id="APZ82055.1"/>
    </source>
</evidence>
<dbReference type="EMBL" id="KY549443">
    <property type="protein sequence ID" value="APZ82055.1"/>
    <property type="molecule type" value="Genomic_DNA"/>
</dbReference>
<sequence length="79" mass="8939">MPKVTVYSKNGCGQCTFVKRMLEGEKILFEERNIDEDPTAREYLVNKSVTSLPYVETSTGISFTGVQIGKIKEIKKSYN</sequence>
<dbReference type="Proteomes" id="UP000224269">
    <property type="component" value="Segment"/>
</dbReference>